<name>A0ABR3BH33_PHYBL</name>
<feature type="non-terminal residue" evidence="1">
    <location>
        <position position="1"/>
    </location>
</feature>
<sequence>ETFPDLTISIPGLYKHIREKCALSLKQASKYTAERDSPRNLNIHFDIVTQWKAASVDYQSKNCVFVDKAGFHTQMMRGR</sequence>
<evidence type="ECO:0008006" key="3">
    <source>
        <dbReference type="Google" id="ProtNLM"/>
    </source>
</evidence>
<reference evidence="1 2" key="1">
    <citation type="submission" date="2024-04" db="EMBL/GenBank/DDBJ databases">
        <title>Symmetric and asymmetric DNA N6-adenine methylation regulates different biological responses in Mucorales.</title>
        <authorList>
            <consortium name="Lawrence Berkeley National Laboratory"/>
            <person name="Lax C."/>
            <person name="Mondo S.J."/>
            <person name="Osorio-Concepcion M."/>
            <person name="Muszewska A."/>
            <person name="Corrochano-Luque M."/>
            <person name="Gutierrez G."/>
            <person name="Riley R."/>
            <person name="Lipzen A."/>
            <person name="Guo J."/>
            <person name="Hundley H."/>
            <person name="Amirebrahimi M."/>
            <person name="Ng V."/>
            <person name="Lorenzo-Gutierrez D."/>
            <person name="Binder U."/>
            <person name="Yang J."/>
            <person name="Song Y."/>
            <person name="Canovas D."/>
            <person name="Navarro E."/>
            <person name="Freitag M."/>
            <person name="Gabaldon T."/>
            <person name="Grigoriev I.V."/>
            <person name="Corrochano L.M."/>
            <person name="Nicolas F.E."/>
            <person name="Garre V."/>
        </authorList>
    </citation>
    <scope>NUCLEOTIDE SEQUENCE [LARGE SCALE GENOMIC DNA]</scope>
    <source>
        <strain evidence="1 2">L51</strain>
    </source>
</reference>
<evidence type="ECO:0000313" key="1">
    <source>
        <dbReference type="EMBL" id="KAL0096850.1"/>
    </source>
</evidence>
<evidence type="ECO:0000313" key="2">
    <source>
        <dbReference type="Proteomes" id="UP001448207"/>
    </source>
</evidence>
<protein>
    <recommendedName>
        <fullName evidence="3">DDE-1 domain-containing protein</fullName>
    </recommendedName>
</protein>
<feature type="non-terminal residue" evidence="1">
    <location>
        <position position="79"/>
    </location>
</feature>
<dbReference type="Proteomes" id="UP001448207">
    <property type="component" value="Unassembled WGS sequence"/>
</dbReference>
<proteinExistence type="predicted"/>
<keyword evidence="2" id="KW-1185">Reference proteome</keyword>
<dbReference type="EMBL" id="JBCLYO010000001">
    <property type="protein sequence ID" value="KAL0096850.1"/>
    <property type="molecule type" value="Genomic_DNA"/>
</dbReference>
<accession>A0ABR3BH33</accession>
<comment type="caution">
    <text evidence="1">The sequence shown here is derived from an EMBL/GenBank/DDBJ whole genome shotgun (WGS) entry which is preliminary data.</text>
</comment>
<gene>
    <name evidence="1" type="ORF">J3Q64DRAFT_1618904</name>
</gene>
<organism evidence="1 2">
    <name type="scientific">Phycomyces blakesleeanus</name>
    <dbReference type="NCBI Taxonomy" id="4837"/>
    <lineage>
        <taxon>Eukaryota</taxon>
        <taxon>Fungi</taxon>
        <taxon>Fungi incertae sedis</taxon>
        <taxon>Mucoromycota</taxon>
        <taxon>Mucoromycotina</taxon>
        <taxon>Mucoromycetes</taxon>
        <taxon>Mucorales</taxon>
        <taxon>Phycomycetaceae</taxon>
        <taxon>Phycomyces</taxon>
    </lineage>
</organism>